<keyword evidence="2" id="KW-1185">Reference proteome</keyword>
<comment type="caution">
    <text evidence="1">The sequence shown here is derived from an EMBL/GenBank/DDBJ whole genome shotgun (WGS) entry which is preliminary data.</text>
</comment>
<name>A0A3R7GQH4_CLOSI</name>
<reference evidence="1 2" key="2">
    <citation type="journal article" date="2021" name="Genomics">
        <title>High-quality reference genome for Clonorchis sinensis.</title>
        <authorList>
            <person name="Young N.D."/>
            <person name="Stroehlein A.J."/>
            <person name="Kinkar L."/>
            <person name="Wang T."/>
            <person name="Sohn W.M."/>
            <person name="Chang B.C.H."/>
            <person name="Kaur P."/>
            <person name="Weisz D."/>
            <person name="Dudchenko O."/>
            <person name="Aiden E.L."/>
            <person name="Korhonen P.K."/>
            <person name="Gasser R.B."/>
        </authorList>
    </citation>
    <scope>NUCLEOTIDE SEQUENCE [LARGE SCALE GENOMIC DNA]</scope>
    <source>
        <strain evidence="1">Cs-k2</strain>
    </source>
</reference>
<gene>
    <name evidence="1" type="ORF">CSKR_107948</name>
</gene>
<evidence type="ECO:0000313" key="1">
    <source>
        <dbReference type="EMBL" id="KAG5450406.1"/>
    </source>
</evidence>
<dbReference type="InParanoid" id="A0A3R7GQH4"/>
<proteinExistence type="predicted"/>
<reference evidence="1 2" key="1">
    <citation type="journal article" date="2018" name="Biotechnol. Adv.">
        <title>Improved genomic resources and new bioinformatic workflow for the carcinogenic parasite Clonorchis sinensis: Biotechnological implications.</title>
        <authorList>
            <person name="Wang D."/>
            <person name="Korhonen P.K."/>
            <person name="Gasser R.B."/>
            <person name="Young N.D."/>
        </authorList>
    </citation>
    <scope>NUCLEOTIDE SEQUENCE [LARGE SCALE GENOMIC DNA]</scope>
    <source>
        <strain evidence="1">Cs-k2</strain>
    </source>
</reference>
<dbReference type="Proteomes" id="UP000286415">
    <property type="component" value="Unassembled WGS sequence"/>
</dbReference>
<sequence length="173" mass="19996">MEHETAWCSIFSCLDTSQTRDSAGFQRTHLDIGKLKCQRRVKNSFTNLRAKSVWMIEKHYSDCVYPTSHRHLIRSKGSKKAGVWRPEIECSSLKPVVPFNQYDYFRKYSRTAQTGPRDRMKSPLETAGAIVENSSTAHDRFRPSWNSSGKRSPRISVNFMFYLNPGESPVKTR</sequence>
<accession>A0A3R7GQH4</accession>
<dbReference type="AlphaFoldDB" id="A0A3R7GQH4"/>
<evidence type="ECO:0000313" key="2">
    <source>
        <dbReference type="Proteomes" id="UP000286415"/>
    </source>
</evidence>
<protein>
    <submittedName>
        <fullName evidence="1">Uncharacterized protein</fullName>
    </submittedName>
</protein>
<dbReference type="EMBL" id="NIRI02000042">
    <property type="protein sequence ID" value="KAG5450406.1"/>
    <property type="molecule type" value="Genomic_DNA"/>
</dbReference>
<organism evidence="1 2">
    <name type="scientific">Clonorchis sinensis</name>
    <name type="common">Chinese liver fluke</name>
    <dbReference type="NCBI Taxonomy" id="79923"/>
    <lineage>
        <taxon>Eukaryota</taxon>
        <taxon>Metazoa</taxon>
        <taxon>Spiralia</taxon>
        <taxon>Lophotrochozoa</taxon>
        <taxon>Platyhelminthes</taxon>
        <taxon>Trematoda</taxon>
        <taxon>Digenea</taxon>
        <taxon>Opisthorchiida</taxon>
        <taxon>Opisthorchiata</taxon>
        <taxon>Opisthorchiidae</taxon>
        <taxon>Clonorchis</taxon>
    </lineage>
</organism>